<dbReference type="PANTHER" id="PTHR46935">
    <property type="entry name" value="OS01G0674700 PROTEIN"/>
    <property type="match status" value="1"/>
</dbReference>
<accession>A0A9R0K7X8</accession>
<dbReference type="GO" id="GO:0009658">
    <property type="term" value="P:chloroplast organization"/>
    <property type="evidence" value="ECO:0000318"/>
    <property type="project" value="GO_Central"/>
</dbReference>
<organism evidence="4 5">
    <name type="scientific">Spinacia oleracea</name>
    <name type="common">Spinach</name>
    <dbReference type="NCBI Taxonomy" id="3562"/>
    <lineage>
        <taxon>Eukaryota</taxon>
        <taxon>Viridiplantae</taxon>
        <taxon>Streptophyta</taxon>
        <taxon>Embryophyta</taxon>
        <taxon>Tracheophyta</taxon>
        <taxon>Spermatophyta</taxon>
        <taxon>Magnoliopsida</taxon>
        <taxon>eudicotyledons</taxon>
        <taxon>Gunneridae</taxon>
        <taxon>Pentapetalae</taxon>
        <taxon>Caryophyllales</taxon>
        <taxon>Chenopodiaceae</taxon>
        <taxon>Chenopodioideae</taxon>
        <taxon>Anserineae</taxon>
        <taxon>Spinacia</taxon>
    </lineage>
</organism>
<dbReference type="PROSITE" id="PS51375">
    <property type="entry name" value="PPR"/>
    <property type="match status" value="3"/>
</dbReference>
<dbReference type="PANTHER" id="PTHR46935:SF2">
    <property type="entry name" value="PENTACOTRIPEPTIDE-REPEAT REGION OF PRORP DOMAIN-CONTAINING PROTEIN"/>
    <property type="match status" value="1"/>
</dbReference>
<keyword evidence="4" id="KW-1185">Reference proteome</keyword>
<dbReference type="Gene3D" id="1.25.40.10">
    <property type="entry name" value="Tetratricopeptide repeat domain"/>
    <property type="match status" value="3"/>
</dbReference>
<feature type="compositionally biased region" description="Acidic residues" evidence="3">
    <location>
        <begin position="787"/>
        <end position="811"/>
    </location>
</feature>
<gene>
    <name evidence="5" type="primary">LOC110800820</name>
</gene>
<dbReference type="SUPFAM" id="SSF48452">
    <property type="entry name" value="TPR-like"/>
    <property type="match status" value="1"/>
</dbReference>
<feature type="region of interest" description="Disordered" evidence="3">
    <location>
        <begin position="782"/>
        <end position="813"/>
    </location>
</feature>
<dbReference type="OrthoDB" id="1904535at2759"/>
<dbReference type="InterPro" id="IPR044645">
    <property type="entry name" value="DG1/EMB2279-like"/>
</dbReference>
<dbReference type="Pfam" id="PF01535">
    <property type="entry name" value="PPR"/>
    <property type="match status" value="4"/>
</dbReference>
<dbReference type="GeneID" id="110800820"/>
<feature type="repeat" description="PPR" evidence="2">
    <location>
        <begin position="368"/>
        <end position="402"/>
    </location>
</feature>
<dbReference type="RefSeq" id="XP_021861835.1">
    <property type="nucleotide sequence ID" value="XM_022006143.2"/>
</dbReference>
<dbReference type="Pfam" id="PF13812">
    <property type="entry name" value="PPR_3"/>
    <property type="match status" value="1"/>
</dbReference>
<dbReference type="KEGG" id="soe:110800820"/>
<proteinExistence type="predicted"/>
<feature type="repeat" description="PPR" evidence="2">
    <location>
        <begin position="333"/>
        <end position="367"/>
    </location>
</feature>
<feature type="region of interest" description="Disordered" evidence="3">
    <location>
        <begin position="42"/>
        <end position="68"/>
    </location>
</feature>
<dbReference type="NCBIfam" id="TIGR00756">
    <property type="entry name" value="PPR"/>
    <property type="match status" value="1"/>
</dbReference>
<feature type="repeat" description="PPR" evidence="2">
    <location>
        <begin position="403"/>
        <end position="437"/>
    </location>
</feature>
<reference evidence="5" key="2">
    <citation type="submission" date="2025-08" db="UniProtKB">
        <authorList>
            <consortium name="RefSeq"/>
        </authorList>
    </citation>
    <scope>IDENTIFICATION</scope>
    <source>
        <tissue evidence="5">Leaf</tissue>
    </source>
</reference>
<sequence>MEAFAGAPALPSYNSVDPLTEQIKQRLLKKGVFPTPKIIHTLRKKHRQKSLRKSPHEPLTQSQKETSSHEAYFQTISQEYRSFNKSIDSKSKGSNLVGNPWEPLGNGKFKELASGYENFGGKLKPEKLRELGLIFEERKVETLSPFLDDDIELEDGMFKGENASESFAQRRVDEVEAIRILVNRLSAREITMKDWKFTRMMKQSQLQFTEDQLLKLLGRLGDQGCWRQAMEVVRWIYSRKEHIHYKSRFVYTKLLAVLGKARKPHDALRIYEQMRGDCHIYPDMAAYHSIAVTLGQAGMVRELMSIIERMKEKPSKYIKNARSKSWNPTLQPDIVVYNSVLNSCVPSHHWKGVSWVFEQLRKSGLNGNSATYGLAMEVMLRSSKYDLVHELFQKMTKNGKSPNALTYKVLVRTFWKEGKVDEAVHTVRDMEQRGIKGSASVYYELACCLCNKGRWQEAMMEIQKLRKLQLSKPLAVTFTGMIMSSMDGGCIDDCVSIFDHMLDHCPPNIGTVNAMLKVYGRNDMFLKVKDLFEKVKDGYKAFLGDGDSPLIPDLYTYGAVLEASAYAQQWEYFEYVYKEMCFSGHQIDQGKHAALLVEASKAGKWHLLEHAFETTLETGEIPHQMLFTEMVCQAMFQDDYGKAAKLINSMAHAPFQLNEKDWTELFEKNKDRISDEHLKKLSITLCESELSNESTASELLKALHSICRKNTLSIAGHQELLNEGFNPDKLIVGQSNDGKRGMKAYNAVCSDYDSDQDDEVSSFNKSSSFVEMASDEAACVHSHSLDDSDEMVPFDDSDSDSEDSYLDDDPELPSADEILQSWKKLRTKDSTSSLLEF</sequence>
<reference evidence="4" key="1">
    <citation type="journal article" date="2021" name="Nat. Commun.">
        <title>Genomic analyses provide insights into spinach domestication and the genetic basis of agronomic traits.</title>
        <authorList>
            <person name="Cai X."/>
            <person name="Sun X."/>
            <person name="Xu C."/>
            <person name="Sun H."/>
            <person name="Wang X."/>
            <person name="Ge C."/>
            <person name="Zhang Z."/>
            <person name="Wang Q."/>
            <person name="Fei Z."/>
            <person name="Jiao C."/>
            <person name="Wang Q."/>
        </authorList>
    </citation>
    <scope>NUCLEOTIDE SEQUENCE [LARGE SCALE GENOMIC DNA]</scope>
    <source>
        <strain evidence="4">cv. Varoflay</strain>
    </source>
</reference>
<evidence type="ECO:0000313" key="4">
    <source>
        <dbReference type="Proteomes" id="UP000813463"/>
    </source>
</evidence>
<protein>
    <submittedName>
        <fullName evidence="5">Pentatricopeptide repeat-containing protein At5g67570, chloroplastic</fullName>
    </submittedName>
</protein>
<name>A0A9R0K7X8_SPIOL</name>
<dbReference type="InterPro" id="IPR011990">
    <property type="entry name" value="TPR-like_helical_dom_sf"/>
</dbReference>
<evidence type="ECO:0000256" key="1">
    <source>
        <dbReference type="ARBA" id="ARBA00022737"/>
    </source>
</evidence>
<evidence type="ECO:0000313" key="5">
    <source>
        <dbReference type="RefSeq" id="XP_021861835.1"/>
    </source>
</evidence>
<dbReference type="Proteomes" id="UP000813463">
    <property type="component" value="Chromosome 3"/>
</dbReference>
<dbReference type="AlphaFoldDB" id="A0A9R0K7X8"/>
<evidence type="ECO:0000256" key="3">
    <source>
        <dbReference type="SAM" id="MobiDB-lite"/>
    </source>
</evidence>
<keyword evidence="1" id="KW-0677">Repeat</keyword>
<feature type="compositionally biased region" description="Basic residues" evidence="3">
    <location>
        <begin position="42"/>
        <end position="53"/>
    </location>
</feature>
<evidence type="ECO:0000256" key="2">
    <source>
        <dbReference type="PROSITE-ProRule" id="PRU00708"/>
    </source>
</evidence>
<dbReference type="InterPro" id="IPR002885">
    <property type="entry name" value="PPR_rpt"/>
</dbReference>
<dbReference type="GO" id="GO:0009507">
    <property type="term" value="C:chloroplast"/>
    <property type="evidence" value="ECO:0000318"/>
    <property type="project" value="GO_Central"/>
</dbReference>